<dbReference type="PANTHER" id="PTHR34389:SF2">
    <property type="entry name" value="L-RHAMNOSE MUTAROTASE"/>
    <property type="match status" value="1"/>
</dbReference>
<dbReference type="Pfam" id="PF05336">
    <property type="entry name" value="rhaM"/>
    <property type="match status" value="1"/>
</dbReference>
<dbReference type="PANTHER" id="PTHR34389">
    <property type="entry name" value="L-RHAMNOSE MUTAROTASE"/>
    <property type="match status" value="1"/>
</dbReference>
<dbReference type="SUPFAM" id="SSF54909">
    <property type="entry name" value="Dimeric alpha+beta barrel"/>
    <property type="match status" value="1"/>
</dbReference>
<reference evidence="1 2" key="1">
    <citation type="submission" date="2018-08" db="EMBL/GenBank/DDBJ databases">
        <title>Genomic Encyclopedia of Type Strains, Phase III (KMG-III): the genomes of soil and plant-associated and newly described type strains.</title>
        <authorList>
            <person name="Whitman W."/>
        </authorList>
    </citation>
    <scope>NUCLEOTIDE SEQUENCE [LARGE SCALE GENOMIC DNA]</scope>
    <source>
        <strain evidence="1 2">CGMCC 1.10966</strain>
    </source>
</reference>
<dbReference type="Proteomes" id="UP000256304">
    <property type="component" value="Unassembled WGS sequence"/>
</dbReference>
<evidence type="ECO:0000313" key="1">
    <source>
        <dbReference type="EMBL" id="REE87420.1"/>
    </source>
</evidence>
<sequence>MKRYGSVIRVKPDKLEEYKQLHASTWPEVLRMIAACNIRNYSIYYKDGLLFSYYEYVGENYEQDMAKMAADPMTQEWWAVCKPCQEPLESRQDGEWWASMEEVFHFG</sequence>
<evidence type="ECO:0000313" key="2">
    <source>
        <dbReference type="Proteomes" id="UP000256304"/>
    </source>
</evidence>
<dbReference type="RefSeq" id="WP_116188870.1">
    <property type="nucleotide sequence ID" value="NZ_QTTN01000009.1"/>
</dbReference>
<protein>
    <submittedName>
        <fullName evidence="1">L-rhamnose mutarotase</fullName>
    </submittedName>
</protein>
<dbReference type="GO" id="GO:0016857">
    <property type="term" value="F:racemase and epimerase activity, acting on carbohydrates and derivatives"/>
    <property type="evidence" value="ECO:0007669"/>
    <property type="project" value="InterPro"/>
</dbReference>
<name>A0A3D9SDE8_9BACL</name>
<dbReference type="Gene3D" id="3.30.70.100">
    <property type="match status" value="1"/>
</dbReference>
<accession>A0A3D9SDE8</accession>
<gene>
    <name evidence="1" type="ORF">A8990_10966</name>
</gene>
<comment type="caution">
    <text evidence="1">The sequence shown here is derived from an EMBL/GenBank/DDBJ whole genome shotgun (WGS) entry which is preliminary data.</text>
</comment>
<dbReference type="InterPro" id="IPR008000">
    <property type="entry name" value="Rham/fucose_mutarotase"/>
</dbReference>
<dbReference type="AlphaFoldDB" id="A0A3D9SDE8"/>
<proteinExistence type="predicted"/>
<organism evidence="1 2">
    <name type="scientific">Paenibacillus taihuensis</name>
    <dbReference type="NCBI Taxonomy" id="1156355"/>
    <lineage>
        <taxon>Bacteria</taxon>
        <taxon>Bacillati</taxon>
        <taxon>Bacillota</taxon>
        <taxon>Bacilli</taxon>
        <taxon>Bacillales</taxon>
        <taxon>Paenibacillaceae</taxon>
        <taxon>Paenibacillus</taxon>
    </lineage>
</organism>
<dbReference type="OrthoDB" id="9799608at2"/>
<keyword evidence="2" id="KW-1185">Reference proteome</keyword>
<dbReference type="EMBL" id="QTTN01000009">
    <property type="protein sequence ID" value="REE87420.1"/>
    <property type="molecule type" value="Genomic_DNA"/>
</dbReference>
<dbReference type="InterPro" id="IPR011008">
    <property type="entry name" value="Dimeric_a/b-barrel"/>
</dbReference>